<keyword evidence="3" id="KW-1185">Reference proteome</keyword>
<accession>A0A7R9GE43</accession>
<sequence length="182" mass="19391">MPEEETDLDALLDPQCLRDESAIFEDVIKRLEESGCPSPLPGCASMHPGRGPLLEAEGLAKPSGLDPSLGPAFPDSVEEPMLHLDLDSSLYSPSPEHSVDTFSPSDVPSDAASLTSSSLCVKKDTTWSDSLSSNGSPMETDSLDLHLSGEDCSQLICEDLPLIGSREALWFTTVAENVSCEP</sequence>
<dbReference type="EMBL" id="CAJPEX010001547">
    <property type="protein sequence ID" value="CAG0919373.1"/>
    <property type="molecule type" value="Genomic_DNA"/>
</dbReference>
<dbReference type="EMBL" id="OA883584">
    <property type="protein sequence ID" value="CAD7279221.1"/>
    <property type="molecule type" value="Genomic_DNA"/>
</dbReference>
<evidence type="ECO:0000313" key="2">
    <source>
        <dbReference type="EMBL" id="CAD7279221.1"/>
    </source>
</evidence>
<feature type="region of interest" description="Disordered" evidence="1">
    <location>
        <begin position="38"/>
        <end position="108"/>
    </location>
</feature>
<proteinExistence type="predicted"/>
<evidence type="ECO:0000256" key="1">
    <source>
        <dbReference type="SAM" id="MobiDB-lite"/>
    </source>
</evidence>
<evidence type="ECO:0000313" key="3">
    <source>
        <dbReference type="Proteomes" id="UP000678499"/>
    </source>
</evidence>
<name>A0A7R9GE43_9CRUS</name>
<dbReference type="AlphaFoldDB" id="A0A7R9GE43"/>
<dbReference type="Proteomes" id="UP000678499">
    <property type="component" value="Unassembled WGS sequence"/>
</dbReference>
<protein>
    <submittedName>
        <fullName evidence="2">Uncharacterized protein</fullName>
    </submittedName>
</protein>
<organism evidence="2">
    <name type="scientific">Notodromas monacha</name>
    <dbReference type="NCBI Taxonomy" id="399045"/>
    <lineage>
        <taxon>Eukaryota</taxon>
        <taxon>Metazoa</taxon>
        <taxon>Ecdysozoa</taxon>
        <taxon>Arthropoda</taxon>
        <taxon>Crustacea</taxon>
        <taxon>Oligostraca</taxon>
        <taxon>Ostracoda</taxon>
        <taxon>Podocopa</taxon>
        <taxon>Podocopida</taxon>
        <taxon>Cypridocopina</taxon>
        <taxon>Cypridoidea</taxon>
        <taxon>Cyprididae</taxon>
        <taxon>Notodromas</taxon>
    </lineage>
</organism>
<reference evidence="2" key="1">
    <citation type="submission" date="2020-11" db="EMBL/GenBank/DDBJ databases">
        <authorList>
            <person name="Tran Van P."/>
        </authorList>
    </citation>
    <scope>NUCLEOTIDE SEQUENCE</scope>
</reference>
<gene>
    <name evidence="2" type="ORF">NMOB1V02_LOCUS6898</name>
</gene>